<reference evidence="2" key="1">
    <citation type="submission" date="2018-11" db="EMBL/GenBank/DDBJ databases">
        <title>Phylogenetic, genomic, and biogeographic characterization of a novel and ubiquitous marine invertebrate-associated Rickettsiales parasite, Candidatus Marinoinvertebrata rohwerii, gen. nov., sp. nov.</title>
        <authorList>
            <person name="Klinges J.G."/>
            <person name="Rosales S.M."/>
            <person name="Mcminds R."/>
            <person name="Shaver E.C."/>
            <person name="Shantz A."/>
            <person name="Peters E.C."/>
            <person name="Burkepile D.E."/>
            <person name="Silliman B.R."/>
            <person name="Vega Thurber R.L."/>
        </authorList>
    </citation>
    <scope>NUCLEOTIDE SEQUENCE [LARGE SCALE GENOMIC DNA]</scope>
    <source>
        <strain evidence="2">a_cerv_44</strain>
    </source>
</reference>
<dbReference type="Proteomes" id="UP000279470">
    <property type="component" value="Unassembled WGS sequence"/>
</dbReference>
<proteinExistence type="predicted"/>
<dbReference type="EMBL" id="RXFM01000076">
    <property type="protein sequence ID" value="RST63737.1"/>
    <property type="molecule type" value="Genomic_DNA"/>
</dbReference>
<organism evidence="1 2">
    <name type="scientific">Candidatus Aquarickettsia rohweri</name>
    <dbReference type="NCBI Taxonomy" id="2602574"/>
    <lineage>
        <taxon>Bacteria</taxon>
        <taxon>Pseudomonadati</taxon>
        <taxon>Pseudomonadota</taxon>
        <taxon>Alphaproteobacteria</taxon>
        <taxon>Rickettsiales</taxon>
        <taxon>Candidatus Midichloriaceae</taxon>
        <taxon>Candidatus Aquarickettsia</taxon>
    </lineage>
</organism>
<comment type="caution">
    <text evidence="1">The sequence shown here is derived from an EMBL/GenBank/DDBJ whole genome shotgun (WGS) entry which is preliminary data.</text>
</comment>
<dbReference type="NCBIfam" id="TIGR02215">
    <property type="entry name" value="phage_chp_gp8"/>
    <property type="match status" value="1"/>
</dbReference>
<dbReference type="AlphaFoldDB" id="A0A3S0A560"/>
<dbReference type="NCBIfam" id="TIGR01560">
    <property type="entry name" value="put_DNA_pack"/>
    <property type="match status" value="1"/>
</dbReference>
<evidence type="ECO:0000313" key="2">
    <source>
        <dbReference type="Proteomes" id="UP000279470"/>
    </source>
</evidence>
<keyword evidence="2" id="KW-1185">Reference proteome</keyword>
<dbReference type="InterPro" id="IPR006450">
    <property type="entry name" value="Phage_HK97_gp6-like"/>
</dbReference>
<dbReference type="RefSeq" id="WP_126045061.1">
    <property type="nucleotide sequence ID" value="NZ_RXFM01000076.1"/>
</dbReference>
<name>A0A3S0A560_9RICK</name>
<dbReference type="CDD" id="cd08054">
    <property type="entry name" value="gp6"/>
    <property type="match status" value="1"/>
</dbReference>
<dbReference type="Gene3D" id="1.10.3230.30">
    <property type="entry name" value="Phage gp6-like head-tail connector protein"/>
    <property type="match status" value="1"/>
</dbReference>
<protein>
    <submittedName>
        <fullName evidence="1">Phage gp6-like head-tail connector protein</fullName>
    </submittedName>
</protein>
<accession>A0A3S0A560</accession>
<sequence>MIVSMKKIEDARQNLIKLREVKNYLKIDNEVEDSLLSDLILAATRDCEEWSGIMISKTKISVIYKQNDKNKYYFVLPKKPVIKIVNIYGFYDNGVKSIINENYYYLLIDKVILRQKFNFNNININFEVGYTNEIPENLKITIFEHISDMYEKRSVCSNFLAEKYKKYRNIKL</sequence>
<evidence type="ECO:0000313" key="1">
    <source>
        <dbReference type="EMBL" id="RST63737.1"/>
    </source>
</evidence>
<gene>
    <name evidence="1" type="ORF">EIC27_05285</name>
</gene>
<dbReference type="InterPro" id="IPR011738">
    <property type="entry name" value="Phage_CHP"/>
</dbReference>